<dbReference type="InterPro" id="IPR003594">
    <property type="entry name" value="HATPase_dom"/>
</dbReference>
<dbReference type="SMART" id="SM00387">
    <property type="entry name" value="HATPase_c"/>
    <property type="match status" value="1"/>
</dbReference>
<dbReference type="InterPro" id="IPR005467">
    <property type="entry name" value="His_kinase_dom"/>
</dbReference>
<dbReference type="SUPFAM" id="SSF52172">
    <property type="entry name" value="CheY-like"/>
    <property type="match status" value="1"/>
</dbReference>
<protein>
    <recommendedName>
        <fullName evidence="3">histidine kinase</fullName>
        <ecNumber evidence="3">2.7.13.3</ecNumber>
    </recommendedName>
</protein>
<dbReference type="Gene3D" id="3.40.50.2300">
    <property type="match status" value="1"/>
</dbReference>
<comment type="catalytic activity">
    <reaction evidence="1">
        <text>ATP + protein L-histidine = ADP + protein N-phospho-L-histidine.</text>
        <dbReference type="EC" id="2.7.13.3"/>
    </reaction>
</comment>
<sequence length="777" mass="86837">MNLTKVLFSIASVLSLFISVFVYLLYLEQKQLNSYQARISALGHEVIEVRDVMTTHALSSRLDPYYLNSVMVDLEIESKAVLSSYQQVSRLGLYTHQTSNALNHFHQSLLSLTATMDKAVGLIIVKDALLTSLLEQIGVSTGSASLEREALSRIIHLSSATSPELRSTIVTFKEVDLQLLDWFTALLSPSNSEFVEHTEKLLRRQATDIQTRMLQLVIALGLVVSAFVVYTYLNRLKELKRNNLAYQEAINKTEKANQAKSMFLATMSHELRTPLGGVLGVAQMIREDTQDSKTREQADMIVESGSHLLTLLNDILDFSKVEQGRLVLEKHPYSLQELIQPLENTLAPLALNKGIELIIPSYQADNIKLVGDLARTRQLLFNIVGNAIKFTNQGKVDVTIELDGGDSHGVHFSVKDSGIGIDETKLEHIFTPFEQAELSTTRKFGGTGLGLSIVKKLVDLMDGAISVESQLGKGAKFDIYLPLEVRRTQVDTNNIQLVSSDTITSINQLRILLIEDNRVNAVVAKRFLREYASDIIWAKDGLQALEILKRDQFDLIVTDNHMPKLSGFETIKRIRNVLKLDTVVFAYTADVFKEAHDSLIGAGANFVLTKPLQKPSLDLALKQFSGEIIARLHNDGEIPKIIPLIRHPASQLAMTEEDLSVSAVFNDPTLCRVSKLELLIGLKAKLNYLTDQLIEAYSASDFELMTQILQQVENTASEQKLEGILALAIEARKSSEHKQLPNVEHLQQLVNRMLVNHHQAQRLTLELSHQGKRAEHF</sequence>
<feature type="domain" description="Response regulatory" evidence="17">
    <location>
        <begin position="510"/>
        <end position="625"/>
    </location>
</feature>
<evidence type="ECO:0000256" key="1">
    <source>
        <dbReference type="ARBA" id="ARBA00000085"/>
    </source>
</evidence>
<reference evidence="18 19" key="1">
    <citation type="journal article" date="2016" name="Syst. Appl. Microbiol.">
        <title>Vibrio bivalvicida sp. nov., a novel larval pathogen for bivalve molluscs reared in a hatchery.</title>
        <authorList>
            <person name="Dubert J."/>
            <person name="Romalde J.L."/>
            <person name="Prado S."/>
            <person name="Barja J.L."/>
        </authorList>
    </citation>
    <scope>NUCLEOTIDE SEQUENCE [LARGE SCALE GENOMIC DNA]</scope>
    <source>
        <strain evidence="18 19">605</strain>
    </source>
</reference>
<dbReference type="EMBL" id="LLEI02000091">
    <property type="protein sequence ID" value="OAJ91976.1"/>
    <property type="molecule type" value="Genomic_DNA"/>
</dbReference>
<feature type="transmembrane region" description="Helical" evidence="15">
    <location>
        <begin position="6"/>
        <end position="26"/>
    </location>
</feature>
<dbReference type="InterPro" id="IPR011006">
    <property type="entry name" value="CheY-like_superfamily"/>
</dbReference>
<evidence type="ECO:0000256" key="12">
    <source>
        <dbReference type="ARBA" id="ARBA00023012"/>
    </source>
</evidence>
<dbReference type="FunFam" id="1.10.287.130:FF:000004">
    <property type="entry name" value="Ethylene receptor 1"/>
    <property type="match status" value="1"/>
</dbReference>
<dbReference type="InterPro" id="IPR036097">
    <property type="entry name" value="HisK_dim/P_sf"/>
</dbReference>
<dbReference type="PRINTS" id="PR00344">
    <property type="entry name" value="BCTRLSENSOR"/>
</dbReference>
<dbReference type="SMART" id="SM00388">
    <property type="entry name" value="HisKA"/>
    <property type="match status" value="1"/>
</dbReference>
<keyword evidence="8 18" id="KW-0418">Kinase</keyword>
<evidence type="ECO:0000256" key="8">
    <source>
        <dbReference type="ARBA" id="ARBA00022777"/>
    </source>
</evidence>
<proteinExistence type="predicted"/>
<feature type="modified residue" description="4-aspartylphosphate" evidence="14">
    <location>
        <position position="559"/>
    </location>
</feature>
<keyword evidence="9" id="KW-0378">Hydrolase</keyword>
<dbReference type="GO" id="GO:0016020">
    <property type="term" value="C:membrane"/>
    <property type="evidence" value="ECO:0007669"/>
    <property type="project" value="UniProtKB-SubCell"/>
</dbReference>
<evidence type="ECO:0000256" key="15">
    <source>
        <dbReference type="SAM" id="Phobius"/>
    </source>
</evidence>
<evidence type="ECO:0000256" key="2">
    <source>
        <dbReference type="ARBA" id="ARBA00004370"/>
    </source>
</evidence>
<keyword evidence="4 14" id="KW-0597">Phosphoprotein</keyword>
<dbReference type="CDD" id="cd16922">
    <property type="entry name" value="HATPase_EvgS-ArcB-TorS-like"/>
    <property type="match status" value="1"/>
</dbReference>
<evidence type="ECO:0000256" key="13">
    <source>
        <dbReference type="ARBA" id="ARBA00023136"/>
    </source>
</evidence>
<evidence type="ECO:0000256" key="14">
    <source>
        <dbReference type="PROSITE-ProRule" id="PRU00169"/>
    </source>
</evidence>
<evidence type="ECO:0000256" key="11">
    <source>
        <dbReference type="ARBA" id="ARBA00022989"/>
    </source>
</evidence>
<dbReference type="Gene3D" id="1.10.287.130">
    <property type="match status" value="1"/>
</dbReference>
<dbReference type="AlphaFoldDB" id="A0A177XUD7"/>
<dbReference type="GO" id="GO:0016787">
    <property type="term" value="F:hydrolase activity"/>
    <property type="evidence" value="ECO:0007669"/>
    <property type="project" value="UniProtKB-KW"/>
</dbReference>
<dbReference type="CDD" id="cd00082">
    <property type="entry name" value="HisKA"/>
    <property type="match status" value="1"/>
</dbReference>
<evidence type="ECO:0000256" key="10">
    <source>
        <dbReference type="ARBA" id="ARBA00022840"/>
    </source>
</evidence>
<evidence type="ECO:0000256" key="5">
    <source>
        <dbReference type="ARBA" id="ARBA00022679"/>
    </source>
</evidence>
<dbReference type="SUPFAM" id="SSF47384">
    <property type="entry name" value="Homodimeric domain of signal transducing histidine kinase"/>
    <property type="match status" value="1"/>
</dbReference>
<evidence type="ECO:0000256" key="3">
    <source>
        <dbReference type="ARBA" id="ARBA00012438"/>
    </source>
</evidence>
<feature type="transmembrane region" description="Helical" evidence="15">
    <location>
        <begin position="213"/>
        <end position="233"/>
    </location>
</feature>
<accession>A0A177XUD7</accession>
<dbReference type="InterPro" id="IPR004358">
    <property type="entry name" value="Sig_transdc_His_kin-like_C"/>
</dbReference>
<dbReference type="PANTHER" id="PTHR43047">
    <property type="entry name" value="TWO-COMPONENT HISTIDINE PROTEIN KINASE"/>
    <property type="match status" value="1"/>
</dbReference>
<feature type="domain" description="Histidine kinase" evidence="16">
    <location>
        <begin position="266"/>
        <end position="485"/>
    </location>
</feature>
<dbReference type="PANTHER" id="PTHR43047:SF78">
    <property type="entry name" value="SENSORY_REGULATORY PROTEIN RPFC"/>
    <property type="match status" value="1"/>
</dbReference>
<dbReference type="Pfam" id="PF00512">
    <property type="entry name" value="HisKA"/>
    <property type="match status" value="1"/>
</dbReference>
<evidence type="ECO:0000313" key="19">
    <source>
        <dbReference type="Proteomes" id="UP000078406"/>
    </source>
</evidence>
<dbReference type="Pfam" id="PF02518">
    <property type="entry name" value="HATPase_c"/>
    <property type="match status" value="1"/>
</dbReference>
<evidence type="ECO:0000256" key="7">
    <source>
        <dbReference type="ARBA" id="ARBA00022741"/>
    </source>
</evidence>
<evidence type="ECO:0000256" key="9">
    <source>
        <dbReference type="ARBA" id="ARBA00022801"/>
    </source>
</evidence>
<evidence type="ECO:0000256" key="4">
    <source>
        <dbReference type="ARBA" id="ARBA00022553"/>
    </source>
</evidence>
<dbReference type="FunFam" id="3.30.565.10:FF:000010">
    <property type="entry name" value="Sensor histidine kinase RcsC"/>
    <property type="match status" value="1"/>
</dbReference>
<dbReference type="SMART" id="SM00448">
    <property type="entry name" value="REC"/>
    <property type="match status" value="1"/>
</dbReference>
<evidence type="ECO:0000259" key="17">
    <source>
        <dbReference type="PROSITE" id="PS50110"/>
    </source>
</evidence>
<dbReference type="GO" id="GO:0005524">
    <property type="term" value="F:ATP binding"/>
    <property type="evidence" value="ECO:0007669"/>
    <property type="project" value="UniProtKB-KW"/>
</dbReference>
<dbReference type="CDD" id="cd17546">
    <property type="entry name" value="REC_hyHK_CKI1_RcsC-like"/>
    <property type="match status" value="1"/>
</dbReference>
<dbReference type="Pfam" id="PF00072">
    <property type="entry name" value="Response_reg"/>
    <property type="match status" value="1"/>
</dbReference>
<comment type="subcellular location">
    <subcellularLocation>
        <location evidence="2">Membrane</location>
    </subcellularLocation>
</comment>
<organism evidence="18 19">
    <name type="scientific">Vibrio bivalvicida</name>
    <dbReference type="NCBI Taxonomy" id="1276888"/>
    <lineage>
        <taxon>Bacteria</taxon>
        <taxon>Pseudomonadati</taxon>
        <taxon>Pseudomonadota</taxon>
        <taxon>Gammaproteobacteria</taxon>
        <taxon>Vibrionales</taxon>
        <taxon>Vibrionaceae</taxon>
        <taxon>Vibrio</taxon>
        <taxon>Vibrio oreintalis group</taxon>
    </lineage>
</organism>
<keyword evidence="6 15" id="KW-0812">Transmembrane</keyword>
<evidence type="ECO:0000259" key="16">
    <source>
        <dbReference type="PROSITE" id="PS50109"/>
    </source>
</evidence>
<keyword evidence="5" id="KW-0808">Transferase</keyword>
<dbReference type="PROSITE" id="PS50109">
    <property type="entry name" value="HIS_KIN"/>
    <property type="match status" value="1"/>
</dbReference>
<keyword evidence="10" id="KW-0067">ATP-binding</keyword>
<dbReference type="Proteomes" id="UP000078406">
    <property type="component" value="Unassembled WGS sequence"/>
</dbReference>
<dbReference type="RefSeq" id="WP_054962525.1">
    <property type="nucleotide sequence ID" value="NZ_LLEI02000091.1"/>
</dbReference>
<gene>
    <name evidence="18" type="ORF">APB76_21700</name>
</gene>
<name>A0A177XUD7_9VIBR</name>
<keyword evidence="13 15" id="KW-0472">Membrane</keyword>
<keyword evidence="7" id="KW-0547">Nucleotide-binding</keyword>
<dbReference type="SUPFAM" id="SSF55874">
    <property type="entry name" value="ATPase domain of HSP90 chaperone/DNA topoisomerase II/histidine kinase"/>
    <property type="match status" value="1"/>
</dbReference>
<evidence type="ECO:0000256" key="6">
    <source>
        <dbReference type="ARBA" id="ARBA00022692"/>
    </source>
</evidence>
<dbReference type="Gene3D" id="3.30.565.10">
    <property type="entry name" value="Histidine kinase-like ATPase, C-terminal domain"/>
    <property type="match status" value="1"/>
</dbReference>
<dbReference type="PROSITE" id="PS50110">
    <property type="entry name" value="RESPONSE_REGULATORY"/>
    <property type="match status" value="1"/>
</dbReference>
<comment type="caution">
    <text evidence="18">The sequence shown here is derived from an EMBL/GenBank/DDBJ whole genome shotgun (WGS) entry which is preliminary data.</text>
</comment>
<dbReference type="InterPro" id="IPR003661">
    <property type="entry name" value="HisK_dim/P_dom"/>
</dbReference>
<dbReference type="InterPro" id="IPR001789">
    <property type="entry name" value="Sig_transdc_resp-reg_receiver"/>
</dbReference>
<dbReference type="EC" id="2.7.13.3" evidence="3"/>
<dbReference type="InterPro" id="IPR036890">
    <property type="entry name" value="HATPase_C_sf"/>
</dbReference>
<keyword evidence="11 15" id="KW-1133">Transmembrane helix</keyword>
<keyword evidence="12" id="KW-0902">Two-component regulatory system</keyword>
<evidence type="ECO:0000313" key="18">
    <source>
        <dbReference type="EMBL" id="OAJ91976.1"/>
    </source>
</evidence>
<dbReference type="GO" id="GO:0000155">
    <property type="term" value="F:phosphorelay sensor kinase activity"/>
    <property type="evidence" value="ECO:0007669"/>
    <property type="project" value="InterPro"/>
</dbReference>